<feature type="transmembrane region" description="Helical" evidence="1">
    <location>
        <begin position="20"/>
        <end position="41"/>
    </location>
</feature>
<evidence type="ECO:0000313" key="2">
    <source>
        <dbReference type="EMBL" id="CAI8609599.1"/>
    </source>
</evidence>
<keyword evidence="1" id="KW-0812">Transmembrane</keyword>
<dbReference type="AlphaFoldDB" id="A0AAV1AGN8"/>
<sequence length="105" mass="12046">MVLHMMVSPLMLHLHLTAPAVAGVSSSIILLLKLLFGFRFFKDEALYQTRLFLFRLGQIAFNSEPQVSYLERMERSLRLIFPTHASVITSNSTYSQSDHALQYEL</sequence>
<keyword evidence="3" id="KW-1185">Reference proteome</keyword>
<name>A0AAV1AGN8_VICFA</name>
<evidence type="ECO:0000313" key="3">
    <source>
        <dbReference type="Proteomes" id="UP001157006"/>
    </source>
</evidence>
<gene>
    <name evidence="2" type="ORF">VFH_IV141080</name>
</gene>
<reference evidence="2 3" key="1">
    <citation type="submission" date="2023-01" db="EMBL/GenBank/DDBJ databases">
        <authorList>
            <person name="Kreplak J."/>
        </authorList>
    </citation>
    <scope>NUCLEOTIDE SEQUENCE [LARGE SCALE GENOMIC DNA]</scope>
</reference>
<dbReference type="Proteomes" id="UP001157006">
    <property type="component" value="Chromosome 4"/>
</dbReference>
<evidence type="ECO:0000256" key="1">
    <source>
        <dbReference type="SAM" id="Phobius"/>
    </source>
</evidence>
<keyword evidence="1" id="KW-0472">Membrane</keyword>
<accession>A0AAV1AGN8</accession>
<dbReference type="PANTHER" id="PTHR38925">
    <property type="entry name" value="PROTEIN, PUTATIVE-RELATED"/>
    <property type="match status" value="1"/>
</dbReference>
<protein>
    <submittedName>
        <fullName evidence="2">Uncharacterized protein</fullName>
    </submittedName>
</protein>
<dbReference type="EMBL" id="OX451739">
    <property type="protein sequence ID" value="CAI8609599.1"/>
    <property type="molecule type" value="Genomic_DNA"/>
</dbReference>
<keyword evidence="1" id="KW-1133">Transmembrane helix</keyword>
<organism evidence="2 3">
    <name type="scientific">Vicia faba</name>
    <name type="common">Broad bean</name>
    <name type="synonym">Faba vulgaris</name>
    <dbReference type="NCBI Taxonomy" id="3906"/>
    <lineage>
        <taxon>Eukaryota</taxon>
        <taxon>Viridiplantae</taxon>
        <taxon>Streptophyta</taxon>
        <taxon>Embryophyta</taxon>
        <taxon>Tracheophyta</taxon>
        <taxon>Spermatophyta</taxon>
        <taxon>Magnoliopsida</taxon>
        <taxon>eudicotyledons</taxon>
        <taxon>Gunneridae</taxon>
        <taxon>Pentapetalae</taxon>
        <taxon>rosids</taxon>
        <taxon>fabids</taxon>
        <taxon>Fabales</taxon>
        <taxon>Fabaceae</taxon>
        <taxon>Papilionoideae</taxon>
        <taxon>50 kb inversion clade</taxon>
        <taxon>NPAAA clade</taxon>
        <taxon>Hologalegina</taxon>
        <taxon>IRL clade</taxon>
        <taxon>Fabeae</taxon>
        <taxon>Vicia</taxon>
    </lineage>
</organism>
<proteinExistence type="predicted"/>
<dbReference type="PANTHER" id="PTHR38925:SF1">
    <property type="entry name" value="PROTEIN, PUTATIVE-RELATED"/>
    <property type="match status" value="1"/>
</dbReference>